<dbReference type="InterPro" id="IPR018525">
    <property type="entry name" value="MCM_CS"/>
</dbReference>
<keyword evidence="4" id="KW-0235">DNA replication</keyword>
<dbReference type="CDD" id="cd22247">
    <property type="entry name" value="MCM8_WHD"/>
    <property type="match status" value="1"/>
</dbReference>
<evidence type="ECO:0000256" key="6">
    <source>
        <dbReference type="ARBA" id="ARBA00022806"/>
    </source>
</evidence>
<proteinExistence type="inferred from homology"/>
<sequence length="812" mass="90081">MSNKKTPTSASKKPAKKKGHWFQARNFHRGPHIVSAAQPQINIGPTASSSRHTPYQAWRHYFPTEDYFAQSATVERIKIFELYMDDYFKEHDMNVNCTKGSVSVDCKDLATHKAVAEKIPMLMEELSQKPEHTISCLGLATHQHIIKKYQSLAGQAQSQLVSSLADVPVIRARLYNYEPLTALKHLKARTYGKLVAIKGTLVKVSNVKPLCTTMAFKCVACGHLQAILLIDNNYMTPTSCLGYNCKGRTFEPQRNHPLTEITDWQLIKLQESASDEQRETGRMPRTIEVELTRDLTDAASPGDVVTITGIVKVKKSEDGRWKVKDKSMFLLYIEGNHVNNTRGTIIKDCRSNSPEHLLDFSERDLAGINEIQKQNDVFPLLVSSLCPTIYGQDMVKAGLLLSLFGGSQKEDNQKDRMPVRGNSHILLVGDPGLGKSQLLQAVSRLAPRGVYVCGNASSNSGLTVTLSRDSSTGDTSLEAGALVLADQGVCCIDEFDKMSNQHQALLEAMEQQSISIAKAGVVCNMPARCSIVAAANPSGGHYNKAKTVSENLRMGGALLSRFDLVYILLDTPNEQRDKLLSDHVMAMHTGKKRNKNKAEELAAAYQCETHAEKGSLKEKLMNYASRDDCDPVPHFLLWKYIAYARKNNKQIKLSPEACQGLKNFYLELRQKGHQSDSTPITTRQLESLKRLSEARAKIELRTVVTGDDAADVVEIMRHSLYDTYSDETDALIFDRSMHGSGVSVRSKVKRLLAALIKAAEIRSSNNFSISDIRNIAEKVDVGSSVTNLIDSLNNQGYLLKSGAKMYKLQAVE</sequence>
<evidence type="ECO:0000256" key="3">
    <source>
        <dbReference type="ARBA" id="ARBA00012551"/>
    </source>
</evidence>
<protein>
    <recommendedName>
        <fullName evidence="11">DNA helicase MCM8</fullName>
        <ecNumber evidence="3">3.6.4.12</ecNumber>
    </recommendedName>
    <alternativeName>
        <fullName evidence="12">Minichromosome maintenance 8</fullName>
    </alternativeName>
</protein>
<dbReference type="InterPro" id="IPR027417">
    <property type="entry name" value="P-loop_NTPase"/>
</dbReference>
<dbReference type="InterPro" id="IPR058767">
    <property type="entry name" value="MCM8_N"/>
</dbReference>
<evidence type="ECO:0000256" key="10">
    <source>
        <dbReference type="ARBA" id="ARBA00023306"/>
    </source>
</evidence>
<dbReference type="SUPFAM" id="SSF50249">
    <property type="entry name" value="Nucleic acid-binding proteins"/>
    <property type="match status" value="1"/>
</dbReference>
<dbReference type="Pfam" id="PF00493">
    <property type="entry name" value="MCM"/>
    <property type="match status" value="1"/>
</dbReference>
<dbReference type="Gene3D" id="3.40.50.300">
    <property type="entry name" value="P-loop containing nucleotide triphosphate hydrolases"/>
    <property type="match status" value="1"/>
</dbReference>
<comment type="catalytic activity">
    <reaction evidence="13">
        <text>ATP + H2O = ADP + phosphate + H(+)</text>
        <dbReference type="Rhea" id="RHEA:13065"/>
        <dbReference type="ChEBI" id="CHEBI:15377"/>
        <dbReference type="ChEBI" id="CHEBI:15378"/>
        <dbReference type="ChEBI" id="CHEBI:30616"/>
        <dbReference type="ChEBI" id="CHEBI:43474"/>
        <dbReference type="ChEBI" id="CHEBI:456216"/>
        <dbReference type="EC" id="3.6.4.12"/>
    </reaction>
</comment>
<dbReference type="SMART" id="SM00382">
    <property type="entry name" value="AAA"/>
    <property type="match status" value="1"/>
</dbReference>
<dbReference type="PROSITE" id="PS00847">
    <property type="entry name" value="MCM_1"/>
    <property type="match status" value="1"/>
</dbReference>
<feature type="domain" description="MCM C-terminal AAA(+) ATPase" evidence="15">
    <location>
        <begin position="377"/>
        <end position="584"/>
    </location>
</feature>
<keyword evidence="7 14" id="KW-0067">ATP-binding</keyword>
<evidence type="ECO:0000313" key="17">
    <source>
        <dbReference type="Proteomes" id="UP001642483"/>
    </source>
</evidence>
<evidence type="ECO:0000256" key="14">
    <source>
        <dbReference type="RuleBase" id="RU004070"/>
    </source>
</evidence>
<comment type="subcellular location">
    <subcellularLocation>
        <location evidence="1">Nucleus</location>
    </subcellularLocation>
</comment>
<evidence type="ECO:0000256" key="2">
    <source>
        <dbReference type="ARBA" id="ARBA00008010"/>
    </source>
</evidence>
<dbReference type="CDD" id="cd17759">
    <property type="entry name" value="MCM8"/>
    <property type="match status" value="1"/>
</dbReference>
<dbReference type="PANTHER" id="PTHR11630">
    <property type="entry name" value="DNA REPLICATION LICENSING FACTOR MCM FAMILY MEMBER"/>
    <property type="match status" value="1"/>
</dbReference>
<keyword evidence="9" id="KW-0539">Nucleus</keyword>
<evidence type="ECO:0000256" key="9">
    <source>
        <dbReference type="ARBA" id="ARBA00023242"/>
    </source>
</evidence>
<keyword evidence="8 14" id="KW-0238">DNA-binding</keyword>
<evidence type="ECO:0000256" key="5">
    <source>
        <dbReference type="ARBA" id="ARBA00022741"/>
    </source>
</evidence>
<dbReference type="EC" id="3.6.4.12" evidence="3"/>
<keyword evidence="6" id="KW-0378">Hydrolase</keyword>
<dbReference type="InterPro" id="IPR056875">
    <property type="entry name" value="MCM8/REC_WHD"/>
</dbReference>
<evidence type="ECO:0000259" key="15">
    <source>
        <dbReference type="PROSITE" id="PS50051"/>
    </source>
</evidence>
<evidence type="ECO:0000256" key="4">
    <source>
        <dbReference type="ARBA" id="ARBA00022705"/>
    </source>
</evidence>
<dbReference type="Pfam" id="PF17207">
    <property type="entry name" value="MCM_OB"/>
    <property type="match status" value="1"/>
</dbReference>
<dbReference type="Proteomes" id="UP001642483">
    <property type="component" value="Unassembled WGS sequence"/>
</dbReference>
<dbReference type="InterPro" id="IPR031327">
    <property type="entry name" value="MCM"/>
</dbReference>
<dbReference type="Gene3D" id="2.20.28.10">
    <property type="match status" value="1"/>
</dbReference>
<evidence type="ECO:0000256" key="1">
    <source>
        <dbReference type="ARBA" id="ARBA00004123"/>
    </source>
</evidence>
<dbReference type="Pfam" id="PF17855">
    <property type="entry name" value="MCM_lid"/>
    <property type="match status" value="1"/>
</dbReference>
<keyword evidence="10" id="KW-0131">Cell cycle</keyword>
<dbReference type="EMBL" id="CAWYQH010000035">
    <property type="protein sequence ID" value="CAK8676777.1"/>
    <property type="molecule type" value="Genomic_DNA"/>
</dbReference>
<dbReference type="SMART" id="SM00350">
    <property type="entry name" value="MCM"/>
    <property type="match status" value="1"/>
</dbReference>
<dbReference type="Pfam" id="PF25051">
    <property type="entry name" value="WHD_MCM8"/>
    <property type="match status" value="1"/>
</dbReference>
<dbReference type="PANTHER" id="PTHR11630:SF47">
    <property type="entry name" value="DNA HELICASE MCM8"/>
    <property type="match status" value="1"/>
</dbReference>
<accession>A0ABP0FET1</accession>
<keyword evidence="17" id="KW-1185">Reference proteome</keyword>
<dbReference type="PRINTS" id="PR01657">
    <property type="entry name" value="MCMFAMILY"/>
</dbReference>
<dbReference type="InterPro" id="IPR003593">
    <property type="entry name" value="AAA+_ATPase"/>
</dbReference>
<dbReference type="Pfam" id="PF26065">
    <property type="entry name" value="MCM8_N"/>
    <property type="match status" value="1"/>
</dbReference>
<dbReference type="SUPFAM" id="SSF52540">
    <property type="entry name" value="P-loop containing nucleoside triphosphate hydrolases"/>
    <property type="match status" value="1"/>
</dbReference>
<dbReference type="PROSITE" id="PS50051">
    <property type="entry name" value="MCM_2"/>
    <property type="match status" value="1"/>
</dbReference>
<name>A0ABP0FET1_CLALP</name>
<reference evidence="16 17" key="1">
    <citation type="submission" date="2024-02" db="EMBL/GenBank/DDBJ databases">
        <authorList>
            <person name="Daric V."/>
            <person name="Darras S."/>
        </authorList>
    </citation>
    <scope>NUCLEOTIDE SEQUENCE [LARGE SCALE GENOMIC DNA]</scope>
</reference>
<evidence type="ECO:0000256" key="11">
    <source>
        <dbReference type="ARBA" id="ARBA00041084"/>
    </source>
</evidence>
<evidence type="ECO:0000256" key="7">
    <source>
        <dbReference type="ARBA" id="ARBA00022840"/>
    </source>
</evidence>
<dbReference type="InterPro" id="IPR041562">
    <property type="entry name" value="MCM_lid"/>
</dbReference>
<evidence type="ECO:0000256" key="12">
    <source>
        <dbReference type="ARBA" id="ARBA00042306"/>
    </source>
</evidence>
<evidence type="ECO:0000313" key="16">
    <source>
        <dbReference type="EMBL" id="CAK8676777.1"/>
    </source>
</evidence>
<keyword evidence="5 14" id="KW-0547">Nucleotide-binding</keyword>
<dbReference type="InterPro" id="IPR012340">
    <property type="entry name" value="NA-bd_OB-fold"/>
</dbReference>
<evidence type="ECO:0000256" key="13">
    <source>
        <dbReference type="ARBA" id="ARBA00047995"/>
    </source>
</evidence>
<dbReference type="InterPro" id="IPR001208">
    <property type="entry name" value="MCM_dom"/>
</dbReference>
<comment type="similarity">
    <text evidence="2 14">Belongs to the MCM family.</text>
</comment>
<comment type="caution">
    <text evidence="16">The sequence shown here is derived from an EMBL/GenBank/DDBJ whole genome shotgun (WGS) entry which is preliminary data.</text>
</comment>
<evidence type="ECO:0000256" key="8">
    <source>
        <dbReference type="ARBA" id="ARBA00023125"/>
    </source>
</evidence>
<dbReference type="InterPro" id="IPR033762">
    <property type="entry name" value="MCM_OB"/>
</dbReference>
<dbReference type="Gene3D" id="2.40.50.140">
    <property type="entry name" value="Nucleic acid-binding proteins"/>
    <property type="match status" value="1"/>
</dbReference>
<keyword evidence="6" id="KW-0347">Helicase</keyword>
<organism evidence="16 17">
    <name type="scientific">Clavelina lepadiformis</name>
    <name type="common">Light-bulb sea squirt</name>
    <name type="synonym">Ascidia lepadiformis</name>
    <dbReference type="NCBI Taxonomy" id="159417"/>
    <lineage>
        <taxon>Eukaryota</taxon>
        <taxon>Metazoa</taxon>
        <taxon>Chordata</taxon>
        <taxon>Tunicata</taxon>
        <taxon>Ascidiacea</taxon>
        <taxon>Aplousobranchia</taxon>
        <taxon>Clavelinidae</taxon>
        <taxon>Clavelina</taxon>
    </lineage>
</organism>
<gene>
    <name evidence="16" type="ORF">CVLEPA_LOCUS6216</name>
</gene>